<feature type="chain" id="PRO_5042153731" description="Secreted protein" evidence="1">
    <location>
        <begin position="22"/>
        <end position="229"/>
    </location>
</feature>
<reference evidence="2" key="1">
    <citation type="submission" date="2018-03" db="EMBL/GenBank/DDBJ databases">
        <authorList>
            <person name="Guldener U."/>
        </authorList>
    </citation>
    <scope>NUCLEOTIDE SEQUENCE</scope>
</reference>
<evidence type="ECO:0000256" key="1">
    <source>
        <dbReference type="SAM" id="SignalP"/>
    </source>
</evidence>
<sequence>MRIPMILAALSVVAFSDMATANPTPIDTDISFDDTDNGHNLTAELIAQGHEIFPMTFSGDFGPNGETLSFNGTIQEVMEQIRVVNPSYDFDAAAPGTGIQARGRGDWRKRDVRKKECNTGDWASGVFIANDIRYLRNVPKDTCKLEAKGCARVSCARNAAIFVCWEPFGDSPKTYEKSWDYVSDYAEGLAAGEWCPRYFVPQDPLTVFLVKGKAWDPKGMAVRIGRDQC</sequence>
<keyword evidence="3" id="KW-1185">Reference proteome</keyword>
<evidence type="ECO:0008006" key="4">
    <source>
        <dbReference type="Google" id="ProtNLM"/>
    </source>
</evidence>
<keyword evidence="1" id="KW-0732">Signal</keyword>
<evidence type="ECO:0000313" key="3">
    <source>
        <dbReference type="Proteomes" id="UP001187682"/>
    </source>
</evidence>
<comment type="caution">
    <text evidence="2">The sequence shown here is derived from an EMBL/GenBank/DDBJ whole genome shotgun (WGS) entry which is preliminary data.</text>
</comment>
<protein>
    <recommendedName>
        <fullName evidence="4">Secreted protein</fullName>
    </recommendedName>
</protein>
<evidence type="ECO:0000313" key="2">
    <source>
        <dbReference type="EMBL" id="SPO06311.1"/>
    </source>
</evidence>
<feature type="signal peptide" evidence="1">
    <location>
        <begin position="1"/>
        <end position="21"/>
    </location>
</feature>
<dbReference type="AlphaFoldDB" id="A0AAE8N4S7"/>
<name>A0AAE8N4S7_9PEZI</name>
<gene>
    <name evidence="2" type="ORF">DNG_09000</name>
</gene>
<proteinExistence type="predicted"/>
<accession>A0AAE8N4S7</accession>
<dbReference type="Proteomes" id="UP001187682">
    <property type="component" value="Unassembled WGS sequence"/>
</dbReference>
<dbReference type="EMBL" id="ONZQ02000015">
    <property type="protein sequence ID" value="SPO06311.1"/>
    <property type="molecule type" value="Genomic_DNA"/>
</dbReference>
<organism evidence="2 3">
    <name type="scientific">Cephalotrichum gorgonifer</name>
    <dbReference type="NCBI Taxonomy" id="2041049"/>
    <lineage>
        <taxon>Eukaryota</taxon>
        <taxon>Fungi</taxon>
        <taxon>Dikarya</taxon>
        <taxon>Ascomycota</taxon>
        <taxon>Pezizomycotina</taxon>
        <taxon>Sordariomycetes</taxon>
        <taxon>Hypocreomycetidae</taxon>
        <taxon>Microascales</taxon>
        <taxon>Microascaceae</taxon>
        <taxon>Cephalotrichum</taxon>
    </lineage>
</organism>